<sequence length="165" mass="18766">MVSCHFKKDKGTHVQVDAYRVIQMVASVPFMAAAYTSSSDPAYQCMTASVTSFDETKKEGTYSWYLKSPIDHRTVVKVVNFHVTPGSAPDLLNFTVEGEGDQVYTAYYAYTNYENCLVAEIPYNNEDLCILWVTEEVEDNIPQECLTEYHETCPVEYRAYDSDIC</sequence>
<dbReference type="Proteomes" id="UP000821865">
    <property type="component" value="Chromosome 7"/>
</dbReference>
<reference evidence="1" key="1">
    <citation type="submission" date="2020-05" db="EMBL/GenBank/DDBJ databases">
        <title>Large-scale comparative analyses of tick genomes elucidate their genetic diversity and vector capacities.</title>
        <authorList>
            <person name="Jia N."/>
            <person name="Wang J."/>
            <person name="Shi W."/>
            <person name="Du L."/>
            <person name="Sun Y."/>
            <person name="Zhan W."/>
            <person name="Jiang J."/>
            <person name="Wang Q."/>
            <person name="Zhang B."/>
            <person name="Ji P."/>
            <person name="Sakyi L.B."/>
            <person name="Cui X."/>
            <person name="Yuan T."/>
            <person name="Jiang B."/>
            <person name="Yang W."/>
            <person name="Lam T.T.-Y."/>
            <person name="Chang Q."/>
            <person name="Ding S."/>
            <person name="Wang X."/>
            <person name="Zhu J."/>
            <person name="Ruan X."/>
            <person name="Zhao L."/>
            <person name="Wei J."/>
            <person name="Que T."/>
            <person name="Du C."/>
            <person name="Cheng J."/>
            <person name="Dai P."/>
            <person name="Han X."/>
            <person name="Huang E."/>
            <person name="Gao Y."/>
            <person name="Liu J."/>
            <person name="Shao H."/>
            <person name="Ye R."/>
            <person name="Li L."/>
            <person name="Wei W."/>
            <person name="Wang X."/>
            <person name="Wang C."/>
            <person name="Yang T."/>
            <person name="Huo Q."/>
            <person name="Li W."/>
            <person name="Guo W."/>
            <person name="Chen H."/>
            <person name="Zhou L."/>
            <person name="Ni X."/>
            <person name="Tian J."/>
            <person name="Zhou Y."/>
            <person name="Sheng Y."/>
            <person name="Liu T."/>
            <person name="Pan Y."/>
            <person name="Xia L."/>
            <person name="Li J."/>
            <person name="Zhao F."/>
            <person name="Cao W."/>
        </authorList>
    </citation>
    <scope>NUCLEOTIDE SEQUENCE</scope>
    <source>
        <strain evidence="1">Dsil-2018</strain>
    </source>
</reference>
<name>A0ACB8CGE2_DERSI</name>
<gene>
    <name evidence="1" type="ORF">HPB49_016614</name>
</gene>
<dbReference type="EMBL" id="CM023476">
    <property type="protein sequence ID" value="KAH7941733.1"/>
    <property type="molecule type" value="Genomic_DNA"/>
</dbReference>
<protein>
    <submittedName>
        <fullName evidence="1">Uncharacterized protein</fullName>
    </submittedName>
</protein>
<organism evidence="1 2">
    <name type="scientific">Dermacentor silvarum</name>
    <name type="common">Tick</name>
    <dbReference type="NCBI Taxonomy" id="543639"/>
    <lineage>
        <taxon>Eukaryota</taxon>
        <taxon>Metazoa</taxon>
        <taxon>Ecdysozoa</taxon>
        <taxon>Arthropoda</taxon>
        <taxon>Chelicerata</taxon>
        <taxon>Arachnida</taxon>
        <taxon>Acari</taxon>
        <taxon>Parasitiformes</taxon>
        <taxon>Ixodida</taxon>
        <taxon>Ixodoidea</taxon>
        <taxon>Ixodidae</taxon>
        <taxon>Rhipicephalinae</taxon>
        <taxon>Dermacentor</taxon>
    </lineage>
</organism>
<proteinExistence type="predicted"/>
<keyword evidence="2" id="KW-1185">Reference proteome</keyword>
<evidence type="ECO:0000313" key="2">
    <source>
        <dbReference type="Proteomes" id="UP000821865"/>
    </source>
</evidence>
<comment type="caution">
    <text evidence="1">The sequence shown here is derived from an EMBL/GenBank/DDBJ whole genome shotgun (WGS) entry which is preliminary data.</text>
</comment>
<accession>A0ACB8CGE2</accession>
<evidence type="ECO:0000313" key="1">
    <source>
        <dbReference type="EMBL" id="KAH7941733.1"/>
    </source>
</evidence>